<evidence type="ECO:0000256" key="1">
    <source>
        <dbReference type="ARBA" id="ARBA00004141"/>
    </source>
</evidence>
<proteinExistence type="inferred from homology"/>
<keyword evidence="5 8" id="KW-0812">Transmembrane</keyword>
<dbReference type="SUPFAM" id="SSF53448">
    <property type="entry name" value="Nucleotide-diphospho-sugar transferases"/>
    <property type="match status" value="1"/>
</dbReference>
<dbReference type="Pfam" id="PF00535">
    <property type="entry name" value="Glycos_transf_2"/>
    <property type="match status" value="1"/>
</dbReference>
<dbReference type="InterPro" id="IPR007267">
    <property type="entry name" value="GtrA_DPMS_TM"/>
</dbReference>
<evidence type="ECO:0000313" key="12">
    <source>
        <dbReference type="EMBL" id="SEP06668.1"/>
    </source>
</evidence>
<evidence type="ECO:0000313" key="13">
    <source>
        <dbReference type="Proteomes" id="UP000198814"/>
    </source>
</evidence>
<feature type="transmembrane region" description="Helical" evidence="8">
    <location>
        <begin position="429"/>
        <end position="450"/>
    </location>
</feature>
<feature type="domain" description="GtrA/DPMS transmembrane" evidence="10">
    <location>
        <begin position="237"/>
        <end position="351"/>
    </location>
</feature>
<feature type="domain" description="Glycosyltransferase RgtA/B/C/D-like" evidence="11">
    <location>
        <begin position="408"/>
        <end position="568"/>
    </location>
</feature>
<feature type="transmembrane region" description="Helical" evidence="8">
    <location>
        <begin position="236"/>
        <end position="254"/>
    </location>
</feature>
<evidence type="ECO:0000256" key="5">
    <source>
        <dbReference type="ARBA" id="ARBA00022692"/>
    </source>
</evidence>
<dbReference type="PANTHER" id="PTHR43398:SF1">
    <property type="entry name" value="DOLICHOL-PHOSPHATE MANNOSYLTRANSFERASE SUBUNIT 1"/>
    <property type="match status" value="1"/>
</dbReference>
<dbReference type="Proteomes" id="UP000198814">
    <property type="component" value="Unassembled WGS sequence"/>
</dbReference>
<dbReference type="InterPro" id="IPR001173">
    <property type="entry name" value="Glyco_trans_2-like"/>
</dbReference>
<dbReference type="InterPro" id="IPR029044">
    <property type="entry name" value="Nucleotide-diphossugar_trans"/>
</dbReference>
<keyword evidence="4 12" id="KW-0808">Transferase</keyword>
<dbReference type="OrthoDB" id="8933800at2"/>
<keyword evidence="6 8" id="KW-1133">Transmembrane helix</keyword>
<keyword evidence="13" id="KW-1185">Reference proteome</keyword>
<keyword evidence="3 12" id="KW-0328">Glycosyltransferase</keyword>
<dbReference type="EMBL" id="FODO01000040">
    <property type="protein sequence ID" value="SEP06668.1"/>
    <property type="molecule type" value="Genomic_DNA"/>
</dbReference>
<feature type="transmembrane region" description="Helical" evidence="8">
    <location>
        <begin position="301"/>
        <end position="320"/>
    </location>
</feature>
<feature type="transmembrane region" description="Helical" evidence="8">
    <location>
        <begin position="697"/>
        <end position="718"/>
    </location>
</feature>
<protein>
    <submittedName>
        <fullName evidence="12">Dolichol-phosphate mannosyltransferase</fullName>
    </submittedName>
</protein>
<dbReference type="RefSeq" id="WP_090322370.1">
    <property type="nucleotide sequence ID" value="NZ_FNOE01000042.1"/>
</dbReference>
<dbReference type="STRING" id="42354.SAMN05216333_14017"/>
<organism evidence="12 13">
    <name type="scientific">Nitrosomonas oligotropha</name>
    <dbReference type="NCBI Taxonomy" id="42354"/>
    <lineage>
        <taxon>Bacteria</taxon>
        <taxon>Pseudomonadati</taxon>
        <taxon>Pseudomonadota</taxon>
        <taxon>Betaproteobacteria</taxon>
        <taxon>Nitrosomonadales</taxon>
        <taxon>Nitrosomonadaceae</taxon>
        <taxon>Nitrosomonas</taxon>
    </lineage>
</organism>
<accession>A0A1H8UVQ9</accession>
<evidence type="ECO:0000256" key="3">
    <source>
        <dbReference type="ARBA" id="ARBA00022676"/>
    </source>
</evidence>
<dbReference type="GO" id="GO:0035269">
    <property type="term" value="P:protein O-linked glycosylation via mannose"/>
    <property type="evidence" value="ECO:0007669"/>
    <property type="project" value="TreeGrafter"/>
</dbReference>
<dbReference type="PANTHER" id="PTHR43398">
    <property type="entry name" value="DOLICHOL-PHOSPHATE MANNOSYLTRANSFERASE SUBUNIT 1"/>
    <property type="match status" value="1"/>
</dbReference>
<feature type="transmembrane region" description="Helical" evidence="8">
    <location>
        <begin position="326"/>
        <end position="351"/>
    </location>
</feature>
<dbReference type="GO" id="GO:0004582">
    <property type="term" value="F:dolichyl-phosphate beta-D-mannosyltransferase activity"/>
    <property type="evidence" value="ECO:0007669"/>
    <property type="project" value="InterPro"/>
</dbReference>
<dbReference type="AlphaFoldDB" id="A0A1H8UVQ9"/>
<feature type="transmembrane region" description="Helical" evidence="8">
    <location>
        <begin position="260"/>
        <end position="280"/>
    </location>
</feature>
<dbReference type="GO" id="GO:0000271">
    <property type="term" value="P:polysaccharide biosynthetic process"/>
    <property type="evidence" value="ECO:0007669"/>
    <property type="project" value="InterPro"/>
</dbReference>
<feature type="transmembrane region" description="Helical" evidence="8">
    <location>
        <begin position="507"/>
        <end position="538"/>
    </location>
</feature>
<comment type="similarity">
    <text evidence="2">Belongs to the glycosyltransferase 2 family.</text>
</comment>
<feature type="transmembrane region" description="Helical" evidence="8">
    <location>
        <begin position="633"/>
        <end position="652"/>
    </location>
</feature>
<evidence type="ECO:0000259" key="9">
    <source>
        <dbReference type="Pfam" id="PF00535"/>
    </source>
</evidence>
<dbReference type="InterPro" id="IPR039528">
    <property type="entry name" value="DPM1-like"/>
</dbReference>
<evidence type="ECO:0000259" key="10">
    <source>
        <dbReference type="Pfam" id="PF04138"/>
    </source>
</evidence>
<dbReference type="Pfam" id="PF13231">
    <property type="entry name" value="PMT_2"/>
    <property type="match status" value="1"/>
</dbReference>
<feature type="transmembrane region" description="Helical" evidence="8">
    <location>
        <begin position="462"/>
        <end position="495"/>
    </location>
</feature>
<dbReference type="GO" id="GO:0016020">
    <property type="term" value="C:membrane"/>
    <property type="evidence" value="ECO:0007669"/>
    <property type="project" value="UniProtKB-SubCell"/>
</dbReference>
<name>A0A1H8UVQ9_9PROT</name>
<keyword evidence="7 8" id="KW-0472">Membrane</keyword>
<reference evidence="13" key="1">
    <citation type="submission" date="2016-10" db="EMBL/GenBank/DDBJ databases">
        <authorList>
            <person name="Varghese N."/>
            <person name="Submissions S."/>
        </authorList>
    </citation>
    <scope>NUCLEOTIDE SEQUENCE [LARGE SCALE GENOMIC DNA]</scope>
    <source>
        <strain evidence="13">Nm76</strain>
    </source>
</reference>
<evidence type="ECO:0000256" key="2">
    <source>
        <dbReference type="ARBA" id="ARBA00006739"/>
    </source>
</evidence>
<evidence type="ECO:0000256" key="8">
    <source>
        <dbReference type="SAM" id="Phobius"/>
    </source>
</evidence>
<sequence length="859" mass="94868">MTQFSVVIPTLNEADNIDPLLTSLFALNLPQDSFEVIFVDDGSKDGTPEKVRAWEKKAQVRLIERTEKPDLTASILAGAAQAQSDVIVVMDADLSHPPEQLSAVVAPVLNDSHDVSIGSRYIPGGRTEGWPLHRQWLSRIGGSLARPLCDVNDATSGFFAFRRELASTISGKAHGYKILLELLMAGQGTLKVVEVPICFRDRTRGTSKLSFHHQWAYLQRLLALSGGATIHNAGRVILIGLLCALIDIGLFQILKSNGAGLAAAHIGSFLAAATVFLAFNSGGLFRSRQTNQLQWPRLGRIAAVGSIAMLSRGGLLSLLVNTWQVAPLWAILTATVTSVIICYLGSIFYIFPPKDNRPTVDTRWRVAAIGIVPFIILFRLIYLGETQLIPDEAYYWNYTQHMDLSFYDHPPMVAWLIWLGTAIAGNNEFGVRIGAFICGLVTMGFLYALAKNLYDKSTGIRTVLLLAVLPFTFATGFLMTTDAPVIAAWAATLYYMERALIANRSSAWLGMGIAFGLGILSKYTLGLLGAAALLFVLIDPAARRWLIRPHPYLAALLALLLFSPVIIWNLEHHWSSIMFQSSRIRGVGDDEFSVHLMLVNLLVLLTPTGLIAALLALLPGNKHGTGEFAHRRMLFVCLFTGVPLGIFLVLSIFDSLRFHWTAPLWLAIIPTMAWMMGQNFSPRSFANRIQAAWKPTIALSIAVYALIMHYVVLGIPGIPYPELMNRYFWREATIEIEKIAADVQQQTGQKPLVVGMSKWSVASALAFYNQHGEPMDIRARNMFGDSGAMYEVWHPSEPPVTRPIILVSMARHHLEHGRAGNDISKHLDQPGPVHSLIITREGKPLRFVYYRIAQGYSGL</sequence>
<dbReference type="Gene3D" id="3.90.550.10">
    <property type="entry name" value="Spore Coat Polysaccharide Biosynthesis Protein SpsA, Chain A"/>
    <property type="match status" value="1"/>
</dbReference>
<feature type="transmembrane region" description="Helical" evidence="8">
    <location>
        <begin position="550"/>
        <end position="570"/>
    </location>
</feature>
<dbReference type="InterPro" id="IPR038731">
    <property type="entry name" value="RgtA/B/C-like"/>
</dbReference>
<gene>
    <name evidence="12" type="ORF">SAMN05216333_14017</name>
</gene>
<evidence type="ECO:0000256" key="6">
    <source>
        <dbReference type="ARBA" id="ARBA00022989"/>
    </source>
</evidence>
<feature type="transmembrane region" description="Helical" evidence="8">
    <location>
        <begin position="363"/>
        <end position="382"/>
    </location>
</feature>
<dbReference type="Pfam" id="PF04138">
    <property type="entry name" value="GtrA_DPMS_TM"/>
    <property type="match status" value="1"/>
</dbReference>
<dbReference type="GO" id="GO:0006506">
    <property type="term" value="P:GPI anchor biosynthetic process"/>
    <property type="evidence" value="ECO:0007669"/>
    <property type="project" value="TreeGrafter"/>
</dbReference>
<feature type="transmembrane region" description="Helical" evidence="8">
    <location>
        <begin position="658"/>
        <end position="676"/>
    </location>
</feature>
<evidence type="ECO:0000256" key="7">
    <source>
        <dbReference type="ARBA" id="ARBA00023136"/>
    </source>
</evidence>
<comment type="subcellular location">
    <subcellularLocation>
        <location evidence="1">Membrane</location>
        <topology evidence="1">Multi-pass membrane protein</topology>
    </subcellularLocation>
</comment>
<feature type="domain" description="Glycosyltransferase 2-like" evidence="9">
    <location>
        <begin position="5"/>
        <end position="167"/>
    </location>
</feature>
<dbReference type="CDD" id="cd06442">
    <property type="entry name" value="DPM1_like"/>
    <property type="match status" value="1"/>
</dbReference>
<dbReference type="GO" id="GO:0006488">
    <property type="term" value="P:dolichol-linked oligosaccharide biosynthetic process"/>
    <property type="evidence" value="ECO:0007669"/>
    <property type="project" value="TreeGrafter"/>
</dbReference>
<evidence type="ECO:0000259" key="11">
    <source>
        <dbReference type="Pfam" id="PF13231"/>
    </source>
</evidence>
<feature type="transmembrane region" description="Helical" evidence="8">
    <location>
        <begin position="597"/>
        <end position="621"/>
    </location>
</feature>
<evidence type="ECO:0000256" key="4">
    <source>
        <dbReference type="ARBA" id="ARBA00022679"/>
    </source>
</evidence>